<name>A0A3E5GHA9_9FIRM</name>
<accession>A0A3E5GHA9</accession>
<dbReference type="EMBL" id="QSVN01000002">
    <property type="protein sequence ID" value="RGO34322.1"/>
    <property type="molecule type" value="Genomic_DNA"/>
</dbReference>
<organism evidence="1 2">
    <name type="scientific">Dorea longicatena</name>
    <dbReference type="NCBI Taxonomy" id="88431"/>
    <lineage>
        <taxon>Bacteria</taxon>
        <taxon>Bacillati</taxon>
        <taxon>Bacillota</taxon>
        <taxon>Clostridia</taxon>
        <taxon>Lachnospirales</taxon>
        <taxon>Lachnospiraceae</taxon>
        <taxon>Dorea</taxon>
    </lineage>
</organism>
<reference evidence="1 2" key="1">
    <citation type="submission" date="2018-08" db="EMBL/GenBank/DDBJ databases">
        <title>A genome reference for cultivated species of the human gut microbiota.</title>
        <authorList>
            <person name="Zou Y."/>
            <person name="Xue W."/>
            <person name="Luo G."/>
        </authorList>
    </citation>
    <scope>NUCLEOTIDE SEQUENCE [LARGE SCALE GENOMIC DNA]</scope>
    <source>
        <strain evidence="1 2">OM02-16</strain>
    </source>
</reference>
<evidence type="ECO:0000313" key="1">
    <source>
        <dbReference type="EMBL" id="RGO34322.1"/>
    </source>
</evidence>
<evidence type="ECO:0000313" key="2">
    <source>
        <dbReference type="Proteomes" id="UP000261285"/>
    </source>
</evidence>
<dbReference type="AlphaFoldDB" id="A0A3E5GHA9"/>
<dbReference type="RefSeq" id="WP_117553121.1">
    <property type="nucleotide sequence ID" value="NZ_CABMEZ010000002.1"/>
</dbReference>
<gene>
    <name evidence="1" type="ORF">DXB16_02170</name>
</gene>
<dbReference type="InterPro" id="IPR049215">
    <property type="entry name" value="DUF6809"/>
</dbReference>
<dbReference type="Proteomes" id="UP000261285">
    <property type="component" value="Unassembled WGS sequence"/>
</dbReference>
<protein>
    <submittedName>
        <fullName evidence="1">Uncharacterized protein</fullName>
    </submittedName>
</protein>
<comment type="caution">
    <text evidence="1">The sequence shown here is derived from an EMBL/GenBank/DDBJ whole genome shotgun (WGS) entry which is preliminary data.</text>
</comment>
<dbReference type="Pfam" id="PF20648">
    <property type="entry name" value="DUF6809"/>
    <property type="match status" value="1"/>
</dbReference>
<sequence>MKSVLEQLYDGEIYPAEQVNVRTEGYQKMRREHYSHYEDFIEQLKAFNPPLSERFIEIMDEQLDALPLETAETFIFGFRLGAKIILEVLEDR</sequence>
<proteinExistence type="predicted"/>